<name>A0A5P9JRT0_9HYPH</name>
<dbReference type="KEGG" id="mico:GDR74_03245"/>
<dbReference type="NCBIfam" id="NF033832">
    <property type="entry name" value="sce7726_fam"/>
    <property type="match status" value="1"/>
</dbReference>
<accession>A0A5P9JRT0</accession>
<evidence type="ECO:0000313" key="1">
    <source>
        <dbReference type="EMBL" id="QFU15317.1"/>
    </source>
</evidence>
<protein>
    <submittedName>
        <fullName evidence="1">Sce7726 family protein</fullName>
    </submittedName>
</protein>
<keyword evidence="2" id="KW-1185">Reference proteome</keyword>
<dbReference type="AlphaFoldDB" id="A0A5P9JRT0"/>
<proteinExistence type="predicted"/>
<dbReference type="RefSeq" id="WP_152584963.1">
    <property type="nucleotide sequence ID" value="NZ_CP045423.1"/>
</dbReference>
<evidence type="ECO:0000313" key="2">
    <source>
        <dbReference type="Proteomes" id="UP000325614"/>
    </source>
</evidence>
<sequence length="257" mass="28576">MIREPHIKAAIIDTLLANRMVDDDSVIVSEMPVASWSRRADLVVANGKLVAFEIKSDADRTERLASQVEAYWSVMEGVTVICAPRHAHTVLESMPSFVGVFIAEAGENNVEIELARKPHIRPLSPDAALRLMVVRDLHQMLRHYYGAPPSSDDRSTLERLARELPTPVLRANALAAVKRRYRKCYEDFLSVRQNLGSTIEALPSLRRPSWNSGLAKPSLVKIGSALASSDPSVTPVGKEAERLEIPRIPHVLPRLIR</sequence>
<dbReference type="Proteomes" id="UP000325614">
    <property type="component" value="Chromosome"/>
</dbReference>
<dbReference type="InterPro" id="IPR047729">
    <property type="entry name" value="Sce7726-like"/>
</dbReference>
<dbReference type="EMBL" id="CP045423">
    <property type="protein sequence ID" value="QFU15317.1"/>
    <property type="molecule type" value="Genomic_DNA"/>
</dbReference>
<organism evidence="1 2">
    <name type="scientific">Microvirga thermotolerans</name>
    <dbReference type="NCBI Taxonomy" id="2651334"/>
    <lineage>
        <taxon>Bacteria</taxon>
        <taxon>Pseudomonadati</taxon>
        <taxon>Pseudomonadota</taxon>
        <taxon>Alphaproteobacteria</taxon>
        <taxon>Hyphomicrobiales</taxon>
        <taxon>Methylobacteriaceae</taxon>
        <taxon>Microvirga</taxon>
    </lineage>
</organism>
<reference evidence="1 2" key="1">
    <citation type="submission" date="2019-10" db="EMBL/GenBank/DDBJ databases">
        <title>Isolation, Identification of Microvirga thermotolerans HR1, a novel thermophilic bacterium and Comparative Genomics of the genus Microvirga.</title>
        <authorList>
            <person name="Li J."/>
            <person name="Zhang W."/>
            <person name="Lin M."/>
            <person name="Wang J."/>
        </authorList>
    </citation>
    <scope>NUCLEOTIDE SEQUENCE [LARGE SCALE GENOMIC DNA]</scope>
    <source>
        <strain evidence="1 2">HR1</strain>
    </source>
</reference>
<gene>
    <name evidence="1" type="ORF">GDR74_03245</name>
</gene>